<organism evidence="3 4">
    <name type="scientific">Rhododendron simsii</name>
    <name type="common">Sims's rhododendron</name>
    <dbReference type="NCBI Taxonomy" id="118357"/>
    <lineage>
        <taxon>Eukaryota</taxon>
        <taxon>Viridiplantae</taxon>
        <taxon>Streptophyta</taxon>
        <taxon>Embryophyta</taxon>
        <taxon>Tracheophyta</taxon>
        <taxon>Spermatophyta</taxon>
        <taxon>Magnoliopsida</taxon>
        <taxon>eudicotyledons</taxon>
        <taxon>Gunneridae</taxon>
        <taxon>Pentapetalae</taxon>
        <taxon>asterids</taxon>
        <taxon>Ericales</taxon>
        <taxon>Ericaceae</taxon>
        <taxon>Ericoideae</taxon>
        <taxon>Rhodoreae</taxon>
        <taxon>Rhododendron</taxon>
    </lineage>
</organism>
<dbReference type="InterPro" id="IPR036047">
    <property type="entry name" value="F-box-like_dom_sf"/>
</dbReference>
<keyword evidence="1" id="KW-0472">Membrane</keyword>
<dbReference type="InterPro" id="IPR050354">
    <property type="entry name" value="F-box/kelch-repeat_ARATH"/>
</dbReference>
<protein>
    <recommendedName>
        <fullName evidence="2">F-box domain-containing protein</fullName>
    </recommendedName>
</protein>
<evidence type="ECO:0000313" key="4">
    <source>
        <dbReference type="Proteomes" id="UP000626092"/>
    </source>
</evidence>
<keyword evidence="1" id="KW-1133">Transmembrane helix</keyword>
<dbReference type="AlphaFoldDB" id="A0A834LD39"/>
<sequence>MTDPTSDAGSPPPPQLLPNLPDDVALQCIARVPISHHPSLSLVSRSWRSTVNSPLLHATRSLLRCTQHFLYLNIRVNSSFNWYVLDQSPTNPRKPRTLLPLPPLPSQPIGSSFAVLGSKIYVIGGAISENPSNSIWVFDCRYNRWEMGPKMRVCREFAASGAINGKIYVMGGCLVDNWARSMNWAEVFDPVAGSWAAVPSPIEVRDKWMHASAVIDDKMYAMADRGGVVYDAVVGEWGDVSTGMDMGWRGRATVVDGVLYCYDYLGRIRGYDAKEDEWKELMGVGKGLPKFLCGATMANVGGKLFVVWEGKGSGKEMEIMCAEIEVWKEKGGVLSGSIVWSDVILVVPNRASVVYCAAVVFLEKLTVYAFGDSDSKFSCIECLKDKGGSGLEHPEEKTVVLLGKWVSLSLVRLMLVMDRELNLGKRIAKYLDRLGWGVGVQLRKVVFMDNMFDFVGVLLCLLYRLLVVQRNIREKGGDPGKPSPSPSGEVEEEFLSVKNARNLLNSILRVRSNDSGRLYLLV</sequence>
<dbReference type="InterPro" id="IPR015915">
    <property type="entry name" value="Kelch-typ_b-propeller"/>
</dbReference>
<dbReference type="InterPro" id="IPR057499">
    <property type="entry name" value="Kelch_FKB95"/>
</dbReference>
<keyword evidence="4" id="KW-1185">Reference proteome</keyword>
<reference evidence="3" key="1">
    <citation type="submission" date="2019-11" db="EMBL/GenBank/DDBJ databases">
        <authorList>
            <person name="Liu Y."/>
            <person name="Hou J."/>
            <person name="Li T.-Q."/>
            <person name="Guan C.-H."/>
            <person name="Wu X."/>
            <person name="Wu H.-Z."/>
            <person name="Ling F."/>
            <person name="Zhang R."/>
            <person name="Shi X.-G."/>
            <person name="Ren J.-P."/>
            <person name="Chen E.-F."/>
            <person name="Sun J.-M."/>
        </authorList>
    </citation>
    <scope>NUCLEOTIDE SEQUENCE</scope>
    <source>
        <strain evidence="3">Adult_tree_wgs_1</strain>
        <tissue evidence="3">Leaves</tissue>
    </source>
</reference>
<dbReference type="OrthoDB" id="45365at2759"/>
<gene>
    <name evidence="3" type="ORF">RHSIM_Rhsim10G0150200</name>
</gene>
<feature type="transmembrane region" description="Helical" evidence="1">
    <location>
        <begin position="451"/>
        <end position="467"/>
    </location>
</feature>
<evidence type="ECO:0000259" key="2">
    <source>
        <dbReference type="SMART" id="SM00256"/>
    </source>
</evidence>
<dbReference type="Proteomes" id="UP000626092">
    <property type="component" value="Unassembled WGS sequence"/>
</dbReference>
<dbReference type="InterPro" id="IPR006652">
    <property type="entry name" value="Kelch_1"/>
</dbReference>
<dbReference type="SUPFAM" id="SSF81383">
    <property type="entry name" value="F-box domain"/>
    <property type="match status" value="1"/>
</dbReference>
<accession>A0A834LD39</accession>
<dbReference type="PANTHER" id="PTHR24414">
    <property type="entry name" value="F-BOX/KELCH-REPEAT PROTEIN SKIP4"/>
    <property type="match status" value="1"/>
</dbReference>
<name>A0A834LD39_RHOSS</name>
<comment type="caution">
    <text evidence="3">The sequence shown here is derived from an EMBL/GenBank/DDBJ whole genome shotgun (WGS) entry which is preliminary data.</text>
</comment>
<feature type="domain" description="F-box" evidence="2">
    <location>
        <begin position="20"/>
        <end position="60"/>
    </location>
</feature>
<dbReference type="Gene3D" id="2.120.10.80">
    <property type="entry name" value="Kelch-type beta propeller"/>
    <property type="match status" value="1"/>
</dbReference>
<proteinExistence type="predicted"/>
<evidence type="ECO:0000256" key="1">
    <source>
        <dbReference type="SAM" id="Phobius"/>
    </source>
</evidence>
<dbReference type="SUPFAM" id="SSF117281">
    <property type="entry name" value="Kelch motif"/>
    <property type="match status" value="1"/>
</dbReference>
<dbReference type="SMART" id="SM00612">
    <property type="entry name" value="Kelch"/>
    <property type="match status" value="2"/>
</dbReference>
<dbReference type="EMBL" id="WJXA01000010">
    <property type="protein sequence ID" value="KAF7130755.1"/>
    <property type="molecule type" value="Genomic_DNA"/>
</dbReference>
<keyword evidence="1" id="KW-0812">Transmembrane</keyword>
<evidence type="ECO:0000313" key="3">
    <source>
        <dbReference type="EMBL" id="KAF7130755.1"/>
    </source>
</evidence>
<dbReference type="InterPro" id="IPR001810">
    <property type="entry name" value="F-box_dom"/>
</dbReference>
<dbReference type="Pfam" id="PF00646">
    <property type="entry name" value="F-box"/>
    <property type="match status" value="1"/>
</dbReference>
<dbReference type="SMART" id="SM00256">
    <property type="entry name" value="FBOX"/>
    <property type="match status" value="1"/>
</dbReference>
<dbReference type="PANTHER" id="PTHR24414:SF23">
    <property type="entry name" value="F-BOX_KELCH-REPEAT PROTEIN SKIP6"/>
    <property type="match status" value="1"/>
</dbReference>
<dbReference type="CDD" id="cd22152">
    <property type="entry name" value="F-box_AtAFR-like"/>
    <property type="match status" value="1"/>
</dbReference>
<dbReference type="Pfam" id="PF25210">
    <property type="entry name" value="Kelch_FKB95"/>
    <property type="match status" value="1"/>
</dbReference>